<dbReference type="GO" id="GO:0043021">
    <property type="term" value="F:ribonucleoprotein complex binding"/>
    <property type="evidence" value="ECO:0007669"/>
    <property type="project" value="TreeGrafter"/>
</dbReference>
<evidence type="ECO:0000259" key="2">
    <source>
        <dbReference type="Pfam" id="PF01248"/>
    </source>
</evidence>
<dbReference type="SUPFAM" id="SSF55315">
    <property type="entry name" value="L30e-like"/>
    <property type="match status" value="1"/>
</dbReference>
<evidence type="ECO:0000313" key="3">
    <source>
        <dbReference type="EMBL" id="SBS99359.1"/>
    </source>
</evidence>
<reference evidence="4" key="1">
    <citation type="submission" date="2016-05" db="EMBL/GenBank/DDBJ databases">
        <authorList>
            <person name="Naeem Raeece"/>
        </authorList>
    </citation>
    <scope>NUCLEOTIDE SEQUENCE [LARGE SCALE GENOMIC DNA]</scope>
</reference>
<dbReference type="PANTHER" id="PTHR13284:SF4">
    <property type="entry name" value="C2H2-TYPE DOMAIN-CONTAINING PROTEIN"/>
    <property type="match status" value="1"/>
</dbReference>
<dbReference type="EMBL" id="FLQW01005710">
    <property type="protein sequence ID" value="SBS99359.1"/>
    <property type="molecule type" value="Genomic_DNA"/>
</dbReference>
<accession>A0A1A8X6H7</accession>
<sequence length="527" mass="62486">MTMKAYSVKNNVETMGENTHILRTKCNLVNMKGGRNIQMSSSKNLRSITNTNKRYKNEEEINNRYINIGNRSVKITFSSDKKKRKEQRKKRKMRILASQKKKKGKELKNRKKLIDNLYKILDTEKEKGNIYFLPKRLKKKKKLKLKRMIILEKEVKNTIYHDLMQRCKSKENLTSSEKDAYFYLLKNKTKWKLKNHCVLFYLKKGKQICSLEERHKIKKRYFLTNYFYKNEEKDDNVIISSNGNIAKEVSSIKKIILLWNKKYVKYAKKNTKKVHNERKNTSSTCYYKKKNVQNVEYKCSEATTHGQQNKIVRYNYIKDEKGNGKNQISNCVVQEINFNTEEVINTEMENSLNSKIITEYRNKEQMKKDILKNEKILNYIVVSKIEKKIYMNEYVDHEITDELNNLVKDFLQKISKSHEKLLLLKKKRYYLGLKESYKHICINEPKLVLVAPNIEPMLNNTFNDIILKIICKCKEKNIPLVFALSKNLLGKCINKSRQSIICIVNNDSYIKECNSIINLASSLKIYK</sequence>
<proteinExistence type="predicted"/>
<dbReference type="GO" id="GO:0003730">
    <property type="term" value="F:mRNA 3'-UTR binding"/>
    <property type="evidence" value="ECO:0007669"/>
    <property type="project" value="TreeGrafter"/>
</dbReference>
<dbReference type="InterPro" id="IPR040051">
    <property type="entry name" value="SECISBP2"/>
</dbReference>
<protein>
    <submittedName>
        <fullName evidence="3">SECIS-binding protein 2, putative (SBP2)</fullName>
    </submittedName>
</protein>
<dbReference type="Pfam" id="PF01248">
    <property type="entry name" value="Ribosomal_L7Ae"/>
    <property type="match status" value="1"/>
</dbReference>
<feature type="region of interest" description="Disordered" evidence="1">
    <location>
        <begin position="78"/>
        <end position="106"/>
    </location>
</feature>
<dbReference type="AlphaFoldDB" id="A0A1A8X6H7"/>
<dbReference type="Proteomes" id="UP000078597">
    <property type="component" value="Unassembled WGS sequence"/>
</dbReference>
<name>A0A1A8X6H7_PLAMA</name>
<dbReference type="VEuPathDB" id="PlasmoDB:PmUG01_08046500"/>
<dbReference type="GO" id="GO:0035368">
    <property type="term" value="F:selenocysteine insertion sequence binding"/>
    <property type="evidence" value="ECO:0007669"/>
    <property type="project" value="InterPro"/>
</dbReference>
<evidence type="ECO:0000313" key="4">
    <source>
        <dbReference type="Proteomes" id="UP000078597"/>
    </source>
</evidence>
<dbReference type="PANTHER" id="PTHR13284">
    <property type="entry name" value="GH01354P"/>
    <property type="match status" value="1"/>
</dbReference>
<dbReference type="InterPro" id="IPR004038">
    <property type="entry name" value="Ribosomal_eL8/eL30/eS12/Gad45"/>
</dbReference>
<evidence type="ECO:0000256" key="1">
    <source>
        <dbReference type="SAM" id="MobiDB-lite"/>
    </source>
</evidence>
<feature type="compositionally biased region" description="Basic residues" evidence="1">
    <location>
        <begin position="81"/>
        <end position="106"/>
    </location>
</feature>
<gene>
    <name evidence="3" type="ORF">PMALA_069450</name>
</gene>
<dbReference type="GO" id="GO:0005739">
    <property type="term" value="C:mitochondrion"/>
    <property type="evidence" value="ECO:0007669"/>
    <property type="project" value="TreeGrafter"/>
</dbReference>
<feature type="domain" description="Ribosomal protein eL8/eL30/eS12/Gadd45" evidence="2">
    <location>
        <begin position="423"/>
        <end position="512"/>
    </location>
</feature>
<dbReference type="InterPro" id="IPR029064">
    <property type="entry name" value="Ribosomal_eL30-like_sf"/>
</dbReference>
<organism evidence="3 4">
    <name type="scientific">Plasmodium malariae</name>
    <dbReference type="NCBI Taxonomy" id="5858"/>
    <lineage>
        <taxon>Eukaryota</taxon>
        <taxon>Sar</taxon>
        <taxon>Alveolata</taxon>
        <taxon>Apicomplexa</taxon>
        <taxon>Aconoidasida</taxon>
        <taxon>Haemosporida</taxon>
        <taxon>Plasmodiidae</taxon>
        <taxon>Plasmodium</taxon>
        <taxon>Plasmodium (Plasmodium)</taxon>
    </lineage>
</organism>
<dbReference type="Gene3D" id="3.30.1330.30">
    <property type="match status" value="1"/>
</dbReference>
<dbReference type="GO" id="GO:1990904">
    <property type="term" value="C:ribonucleoprotein complex"/>
    <property type="evidence" value="ECO:0007669"/>
    <property type="project" value="TreeGrafter"/>
</dbReference>